<dbReference type="Proteomes" id="UP001234202">
    <property type="component" value="Unassembled WGS sequence"/>
</dbReference>
<name>A0ACC2XT47_9TREE</name>
<evidence type="ECO:0000313" key="2">
    <source>
        <dbReference type="Proteomes" id="UP001234202"/>
    </source>
</evidence>
<dbReference type="EMBL" id="JASBWV010000004">
    <property type="protein sequence ID" value="KAJ9126525.1"/>
    <property type="molecule type" value="Genomic_DNA"/>
</dbReference>
<protein>
    <submittedName>
        <fullName evidence="1">Uncharacterized protein</fullName>
    </submittedName>
</protein>
<sequence length="306" mass="33301">MPHHTTTLAILATVVVLLFTYQYISTTSFVDLQDYIPASPNSAKFGVDGISDGLSSNIQDAEDLDWDHLPEVEAELMTGPGSHAPIDTVVKRKVNVELGVMSRCPDAVSDLSQNAHAPALYCRKTLIGCLDFFIRNFVNPQWIRYAPIDLTNEKRTASSVCMETENVRLGPYRTKSVTAYLQPYLSVLSGAGNIQQLCVQQHTFDSTLSPSLMETANPEPYLNAGLPPYYSFVLAQNFIDSSRTGDLDYAKKCAVAVGVDWEESGVAQCVGSAGSDDDFGATENGGAEGQQLLKDSVNRLMDLDVT</sequence>
<proteinExistence type="predicted"/>
<evidence type="ECO:0000313" key="1">
    <source>
        <dbReference type="EMBL" id="KAJ9126525.1"/>
    </source>
</evidence>
<keyword evidence="2" id="KW-1185">Reference proteome</keyword>
<gene>
    <name evidence="1" type="ORF">QFC24_001552</name>
</gene>
<organism evidence="1 2">
    <name type="scientific">Naganishia onofrii</name>
    <dbReference type="NCBI Taxonomy" id="1851511"/>
    <lineage>
        <taxon>Eukaryota</taxon>
        <taxon>Fungi</taxon>
        <taxon>Dikarya</taxon>
        <taxon>Basidiomycota</taxon>
        <taxon>Agaricomycotina</taxon>
        <taxon>Tremellomycetes</taxon>
        <taxon>Filobasidiales</taxon>
        <taxon>Filobasidiaceae</taxon>
        <taxon>Naganishia</taxon>
    </lineage>
</organism>
<accession>A0ACC2XT47</accession>
<reference evidence="1" key="1">
    <citation type="submission" date="2023-04" db="EMBL/GenBank/DDBJ databases">
        <title>Draft Genome sequencing of Naganishia species isolated from polar environments using Oxford Nanopore Technology.</title>
        <authorList>
            <person name="Leo P."/>
            <person name="Venkateswaran K."/>
        </authorList>
    </citation>
    <scope>NUCLEOTIDE SEQUENCE</scope>
    <source>
        <strain evidence="1">DBVPG 5303</strain>
    </source>
</reference>
<comment type="caution">
    <text evidence="1">The sequence shown here is derived from an EMBL/GenBank/DDBJ whole genome shotgun (WGS) entry which is preliminary data.</text>
</comment>